<gene>
    <name evidence="1" type="ORF">C5167_037204</name>
</gene>
<keyword evidence="2" id="KW-1185">Reference proteome</keyword>
<dbReference type="Proteomes" id="UP000316621">
    <property type="component" value="Chromosome 1"/>
</dbReference>
<dbReference type="Gramene" id="RZC44244">
    <property type="protein sequence ID" value="RZC44244"/>
    <property type="gene ID" value="C5167_037204"/>
</dbReference>
<dbReference type="PANTHER" id="PTHR38926">
    <property type="entry name" value="F-BOX DOMAIN CONTAINING PROTEIN, EXPRESSED"/>
    <property type="match status" value="1"/>
</dbReference>
<evidence type="ECO:0000313" key="1">
    <source>
        <dbReference type="EMBL" id="RZC44244.1"/>
    </source>
</evidence>
<dbReference type="PANTHER" id="PTHR38926:SF2">
    <property type="entry name" value="F-BOX_LRR-REPEAT PROTEIN 21-RELATED"/>
    <property type="match status" value="1"/>
</dbReference>
<dbReference type="EMBL" id="CM010715">
    <property type="protein sequence ID" value="RZC44244.1"/>
    <property type="molecule type" value="Genomic_DNA"/>
</dbReference>
<dbReference type="OMA" id="VMNDEMH"/>
<sequence>MDKKAVLSEELELCHCSFLENMVDMLKIVRRSCPRLKLFRFNCRGYRRPLREFDDEALVIAGNMPVLLHLHLFGNKLTNVGLKAILDGWLHLESLDLRQCFNVNVEGDLLKSCRDRLITLRLPNDSTVDYEFDATINDGNSDYDEWRYDNPLAQKMRWYL</sequence>
<dbReference type="Gene3D" id="3.80.10.10">
    <property type="entry name" value="Ribonuclease Inhibitor"/>
    <property type="match status" value="1"/>
</dbReference>
<dbReference type="AlphaFoldDB" id="A0A4Y7I622"/>
<organism evidence="1 2">
    <name type="scientific">Papaver somniferum</name>
    <name type="common">Opium poppy</name>
    <dbReference type="NCBI Taxonomy" id="3469"/>
    <lineage>
        <taxon>Eukaryota</taxon>
        <taxon>Viridiplantae</taxon>
        <taxon>Streptophyta</taxon>
        <taxon>Embryophyta</taxon>
        <taxon>Tracheophyta</taxon>
        <taxon>Spermatophyta</taxon>
        <taxon>Magnoliopsida</taxon>
        <taxon>Ranunculales</taxon>
        <taxon>Papaveraceae</taxon>
        <taxon>Papaveroideae</taxon>
        <taxon>Papaver</taxon>
    </lineage>
</organism>
<dbReference type="InterPro" id="IPR032675">
    <property type="entry name" value="LRR_dom_sf"/>
</dbReference>
<dbReference type="SUPFAM" id="SSF52047">
    <property type="entry name" value="RNI-like"/>
    <property type="match status" value="1"/>
</dbReference>
<protein>
    <recommendedName>
        <fullName evidence="3">FBD domain-containing protein</fullName>
    </recommendedName>
</protein>
<evidence type="ECO:0000313" key="2">
    <source>
        <dbReference type="Proteomes" id="UP000316621"/>
    </source>
</evidence>
<evidence type="ECO:0008006" key="3">
    <source>
        <dbReference type="Google" id="ProtNLM"/>
    </source>
</evidence>
<proteinExistence type="predicted"/>
<name>A0A4Y7I622_PAPSO</name>
<dbReference type="STRING" id="3469.A0A4Y7I622"/>
<reference evidence="1 2" key="1">
    <citation type="journal article" date="2018" name="Science">
        <title>The opium poppy genome and morphinan production.</title>
        <authorList>
            <person name="Guo L."/>
            <person name="Winzer T."/>
            <person name="Yang X."/>
            <person name="Li Y."/>
            <person name="Ning Z."/>
            <person name="He Z."/>
            <person name="Teodor R."/>
            <person name="Lu Y."/>
            <person name="Bowser T.A."/>
            <person name="Graham I.A."/>
            <person name="Ye K."/>
        </authorList>
    </citation>
    <scope>NUCLEOTIDE SEQUENCE [LARGE SCALE GENOMIC DNA]</scope>
    <source>
        <strain evidence="2">cv. HN1</strain>
        <tissue evidence="1">Leaves</tissue>
    </source>
</reference>
<accession>A0A4Y7I622</accession>